<dbReference type="Pfam" id="PF00433">
    <property type="entry name" value="Pkinase_C"/>
    <property type="match status" value="1"/>
</dbReference>
<keyword evidence="11" id="KW-0597">Phosphoprotein</keyword>
<dbReference type="PROSITE" id="PS50011">
    <property type="entry name" value="PROTEIN_KINASE_DOM"/>
    <property type="match status" value="1"/>
</dbReference>
<dbReference type="InterPro" id="IPR000961">
    <property type="entry name" value="AGC-kinase_C"/>
</dbReference>
<evidence type="ECO:0000256" key="17">
    <source>
        <dbReference type="ARBA" id="ARBA00022833"/>
    </source>
</evidence>
<dbReference type="PANTHER" id="PTHR22988:SF28">
    <property type="entry name" value="RHO-ASSOCIATED PROTEIN KINASE 2"/>
    <property type="match status" value="1"/>
</dbReference>
<dbReference type="GO" id="GO:0006939">
    <property type="term" value="P:smooth muscle contraction"/>
    <property type="evidence" value="ECO:0007669"/>
    <property type="project" value="InterPro"/>
</dbReference>
<evidence type="ECO:0000256" key="27">
    <source>
        <dbReference type="ARBA" id="ARBA00032261"/>
    </source>
</evidence>
<evidence type="ECO:0000256" key="9">
    <source>
        <dbReference type="ARBA" id="ARBA00022490"/>
    </source>
</evidence>
<feature type="domain" description="Phorbol-ester/DAG-type" evidence="36">
    <location>
        <begin position="1373"/>
        <end position="1428"/>
    </location>
</feature>
<dbReference type="CDD" id="cd22250">
    <property type="entry name" value="ROCK_SBD"/>
    <property type="match status" value="1"/>
</dbReference>
<dbReference type="STRING" id="33528.ENSGAFP00000028936"/>
<keyword evidence="21" id="KW-0090">Biological rhythms</keyword>
<dbReference type="PROSITE" id="PS51285">
    <property type="entry name" value="AGC_KINASE_CTER"/>
    <property type="match status" value="1"/>
</dbReference>
<organism evidence="39 40">
    <name type="scientific">Gambusia affinis</name>
    <name type="common">Western mosquitofish</name>
    <name type="synonym">Heterandria affinis</name>
    <dbReference type="NCBI Taxonomy" id="33528"/>
    <lineage>
        <taxon>Eukaryota</taxon>
        <taxon>Metazoa</taxon>
        <taxon>Chordata</taxon>
        <taxon>Craniata</taxon>
        <taxon>Vertebrata</taxon>
        <taxon>Euteleostomi</taxon>
        <taxon>Actinopterygii</taxon>
        <taxon>Neopterygii</taxon>
        <taxon>Teleostei</taxon>
        <taxon>Neoteleostei</taxon>
        <taxon>Acanthomorphata</taxon>
        <taxon>Ovalentaria</taxon>
        <taxon>Atherinomorphae</taxon>
        <taxon>Cyprinodontiformes</taxon>
        <taxon>Poeciliidae</taxon>
        <taxon>Poeciliinae</taxon>
        <taxon>Gambusia</taxon>
    </lineage>
</organism>
<dbReference type="SUPFAM" id="SSF50729">
    <property type="entry name" value="PH domain-like"/>
    <property type="match status" value="1"/>
</dbReference>
<keyword evidence="22" id="KW-0472">Membrane</keyword>
<dbReference type="FunFam" id="3.30.60.20:FF:000036">
    <property type="entry name" value="Rho-associated protein kinase 1"/>
    <property type="match status" value="1"/>
</dbReference>
<reference evidence="39 40" key="1">
    <citation type="journal article" date="2018" name="G3 (Bethesda)">
        <title>A High-Quality Reference Genome for the Invasive Mosquitofish Gambusia affinis Using a Chicago Library.</title>
        <authorList>
            <person name="Hoffberg S.L."/>
            <person name="Troendle N.J."/>
            <person name="Glenn T.C."/>
            <person name="Mahmud O."/>
            <person name="Louha S."/>
            <person name="Chalopin D."/>
            <person name="Bennetzen J.L."/>
            <person name="Mauricio R."/>
        </authorList>
    </citation>
    <scope>NUCLEOTIDE SEQUENCE [LARGE SCALE GENOMIC DNA]</scope>
    <source>
        <strain evidence="39">NE01/NJP1002.9</strain>
        <tissue evidence="39">Muscle</tissue>
    </source>
</reference>
<proteinExistence type="inferred from homology"/>
<evidence type="ECO:0000256" key="12">
    <source>
        <dbReference type="ARBA" id="ARBA00022679"/>
    </source>
</evidence>
<dbReference type="SMART" id="SM00133">
    <property type="entry name" value="S_TK_X"/>
    <property type="match status" value="1"/>
</dbReference>
<dbReference type="CDD" id="cd20875">
    <property type="entry name" value="C1_ROCK2"/>
    <property type="match status" value="1"/>
</dbReference>
<sequence length="1540" mass="177830">MSLGAEKRMENRLKRLEDMIRDPRSAINLESLLPRAAVLPFHMPADETGAGRLGRVACMVGTLNLEHADSDGFADKFCSFRGNDFLAEISFMTQEKLLSFIQTVADAEMFRRDSINALVLDLDYPALRKNKNIETFLNRYENIIMELRDLQMKSEDFEKVKIIGRGAFGEVQLVRHKPSRKVYAMKLLSKFEMIKRSDSAFFWEERDIMAFANSPWVVQLCCAFQDEHYLYMVMEYMPGGDLVNLTSTYDVPEKWAKFYAAEVVMALDSIHSMGFIHRDIKPDNMLLDQHGHLKLADFGTCMKMDSTGMVHCDTAVGTPDYISPEVLKSQGGDGFYGRECDWWSVGVFIFEMLVGDTPFYADSLVGTYSKIMDHKNSLNFPDDVDISKDAKSIICAFLTDRDVRLGRNGVEEIKRHPFFKNDQWTFDTIRGTVAPVVPELSSDIDTSNFDEIEDDKGDVETIPTPKAFVGNQLPFVGFTYFKEDQLLNSANNSSVAHDNSKGESAALQKKLHHLELQMNKDKHVKDELENKCRCKISKYVATVVCKLLKPSLTAATVRLEKITKELEEEVSSRKSLESNLRQLEREKALLQHKSLESHRKAENEADRKRCLENEVNSLRDQLDDMKKRNQNSHISNEKNIHLQKQLEEANTLLRAETETATRLRKAQTESSKQLQQLEANVRELQDKCCLLERSKLSLEKECISLQAALESERREHSQGSETITDLMGRISGLEEEARQQRQALAKSETEKRQLQEKYTDQEKEMSNKEIELTYKLKVLQQELEQEEASHKATRGLLADKSKIKVTIEGAKSESMKELEQKLAEERAAKLRLENRILELEKHSSMMDCDYKQALQKLDELRRHKDRLTEEVKNLTLKIEQETQKRNLTVNDLKAQNQQLNILRTSEKQLKQETNHLLDIKRSLEKQNQELRKERQDTDGQMKELQDQLEAEQYFSTLYKTQVRELKEECEEKTKLYKEVQQSLQELQEERDSLAAQLEITLTKADSEQLARSIAEEQYSDLEKEKIMKELELKEMMARHRQELAEKDITIGSVGPRNTRLPVLNLQNGSECVSCCVQLEEANRTLTSDVANLANEKEELNNKLKEALEESDKSKDWEQQINQMKQSFEKQLQSERTLKTQAVNKLAEIMNRKEVRGGGSRRGNDTDMRRKEKENRKLQLELRSEKEKLNSTMIKYQKEINEMQAQLAEESQMRIELQMALDSKDSDIEQLRNLLQSLSVQSMDSASVSSGPDFDADDAYAESRLEGWLSLPVRNNTKKFGWEKKYVVVSSKKILFYNSEHDREQSIPYMVLDIDKLFHVRPVTQTDVYRAEAKEIPRIFQILYANEGESKKEPEFPVEPLPIGEKSSYICHKGHEFIPTLYHFPTNCEACTKPLWNMFKPPPALECRRCHIKCHKDHMDKKEEIIAPCKGVKLFCIVVSNKSSVWVQVNENEFLLPPPVNYDVSTAKNLLLLATSQEEQQKWVSRLVKKIPKKPPPPEYFGRSSPRTSMRVQSSQSMRRPNRPLPTSKSSRRWNVSSILL</sequence>
<dbReference type="PROSITE" id="PS00108">
    <property type="entry name" value="PROTEIN_KINASE_ST"/>
    <property type="match status" value="1"/>
</dbReference>
<evidence type="ECO:0000256" key="31">
    <source>
        <dbReference type="PROSITE-ProRule" id="PRU10141"/>
    </source>
</evidence>
<keyword evidence="20 30" id="KW-0175">Coiled coil</keyword>
<dbReference type="InterPro" id="IPR037311">
    <property type="entry name" value="ROCK2_HR1"/>
</dbReference>
<accession>A0A315UZE1</accession>
<evidence type="ECO:0000256" key="3">
    <source>
        <dbReference type="ARBA" id="ARBA00004202"/>
    </source>
</evidence>
<evidence type="ECO:0000256" key="8">
    <source>
        <dbReference type="ARBA" id="ARBA00022475"/>
    </source>
</evidence>
<dbReference type="PROSITE" id="PS00107">
    <property type="entry name" value="PROTEIN_KINASE_ATP"/>
    <property type="match status" value="1"/>
</dbReference>
<dbReference type="InterPro" id="IPR011993">
    <property type="entry name" value="PH-like_dom_sf"/>
</dbReference>
<dbReference type="PROSITE" id="PS51859">
    <property type="entry name" value="RHO_BD"/>
    <property type="match status" value="1"/>
</dbReference>
<dbReference type="SUPFAM" id="SSF56112">
    <property type="entry name" value="Protein kinase-like (PK-like)"/>
    <property type="match status" value="1"/>
</dbReference>
<evidence type="ECO:0000256" key="7">
    <source>
        <dbReference type="ARBA" id="ARBA00014021"/>
    </source>
</evidence>
<dbReference type="FunFam" id="3.30.200.20:FF:001759">
    <property type="entry name" value="Rho-associated, coiled-coil-containing protein kinase 2b"/>
    <property type="match status" value="1"/>
</dbReference>
<keyword evidence="40" id="KW-1185">Reference proteome</keyword>
<evidence type="ECO:0000256" key="5">
    <source>
        <dbReference type="ARBA" id="ARBA00009903"/>
    </source>
</evidence>
<dbReference type="SUPFAM" id="SSF57889">
    <property type="entry name" value="Cysteine-rich domain"/>
    <property type="match status" value="1"/>
</dbReference>
<evidence type="ECO:0000259" key="37">
    <source>
        <dbReference type="PROSITE" id="PS51285"/>
    </source>
</evidence>
<dbReference type="GO" id="GO:0048511">
    <property type="term" value="P:rhythmic process"/>
    <property type="evidence" value="ECO:0007669"/>
    <property type="project" value="UniProtKB-KW"/>
</dbReference>
<feature type="compositionally biased region" description="Polar residues" evidence="33">
    <location>
        <begin position="1524"/>
        <end position="1533"/>
    </location>
</feature>
<evidence type="ECO:0000256" key="23">
    <source>
        <dbReference type="ARBA" id="ARBA00023212"/>
    </source>
</evidence>
<evidence type="ECO:0000256" key="25">
    <source>
        <dbReference type="ARBA" id="ARBA00030038"/>
    </source>
</evidence>
<feature type="coiled-coil region" evidence="32">
    <location>
        <begin position="1075"/>
        <end position="1113"/>
    </location>
</feature>
<evidence type="ECO:0000259" key="34">
    <source>
        <dbReference type="PROSITE" id="PS50003"/>
    </source>
</evidence>
<feature type="region of interest" description="Disordered" evidence="33">
    <location>
        <begin position="1150"/>
        <end position="1178"/>
    </location>
</feature>
<dbReference type="GO" id="GO:0005737">
    <property type="term" value="C:cytoplasm"/>
    <property type="evidence" value="ECO:0007669"/>
    <property type="project" value="TreeGrafter"/>
</dbReference>
<evidence type="ECO:0000256" key="22">
    <source>
        <dbReference type="ARBA" id="ARBA00023136"/>
    </source>
</evidence>
<keyword evidence="10" id="KW-0723">Serine/threonine-protein kinase</keyword>
<keyword evidence="15" id="KW-0863">Zinc-finger</keyword>
<dbReference type="GO" id="GO:1901888">
    <property type="term" value="P:regulation of cell junction assembly"/>
    <property type="evidence" value="ECO:0007669"/>
    <property type="project" value="TreeGrafter"/>
</dbReference>
<evidence type="ECO:0000259" key="36">
    <source>
        <dbReference type="PROSITE" id="PS50081"/>
    </source>
</evidence>
<evidence type="ECO:0000256" key="16">
    <source>
        <dbReference type="ARBA" id="ARBA00022777"/>
    </source>
</evidence>
<evidence type="ECO:0000259" key="35">
    <source>
        <dbReference type="PROSITE" id="PS50011"/>
    </source>
</evidence>
<dbReference type="GO" id="GO:0005634">
    <property type="term" value="C:nucleus"/>
    <property type="evidence" value="ECO:0007669"/>
    <property type="project" value="UniProtKB-SubCell"/>
</dbReference>
<feature type="domain" description="Protein kinase" evidence="35">
    <location>
        <begin position="157"/>
        <end position="419"/>
    </location>
</feature>
<dbReference type="Gene3D" id="1.10.510.10">
    <property type="entry name" value="Transferase(Phosphotransferase) domain 1"/>
    <property type="match status" value="1"/>
</dbReference>
<dbReference type="GO" id="GO:0010825">
    <property type="term" value="P:positive regulation of centrosome duplication"/>
    <property type="evidence" value="ECO:0007669"/>
    <property type="project" value="InterPro"/>
</dbReference>
<dbReference type="SUPFAM" id="SSF103652">
    <property type="entry name" value="G protein-binding domain"/>
    <property type="match status" value="1"/>
</dbReference>
<evidence type="ECO:0000256" key="26">
    <source>
        <dbReference type="ARBA" id="ARBA00031784"/>
    </source>
</evidence>
<dbReference type="InterPro" id="IPR008271">
    <property type="entry name" value="Ser/Thr_kinase_AS"/>
</dbReference>
<keyword evidence="8" id="KW-1003">Cell membrane</keyword>
<dbReference type="SMART" id="SM00109">
    <property type="entry name" value="C1"/>
    <property type="match status" value="1"/>
</dbReference>
<comment type="cofactor">
    <cofactor evidence="1">
        <name>Mg(2+)</name>
        <dbReference type="ChEBI" id="CHEBI:18420"/>
    </cofactor>
</comment>
<evidence type="ECO:0000256" key="33">
    <source>
        <dbReference type="SAM" id="MobiDB-lite"/>
    </source>
</evidence>
<evidence type="ECO:0000256" key="18">
    <source>
        <dbReference type="ARBA" id="ARBA00022840"/>
    </source>
</evidence>
<dbReference type="InterPro" id="IPR011009">
    <property type="entry name" value="Kinase-like_dom_sf"/>
</dbReference>
<evidence type="ECO:0000256" key="20">
    <source>
        <dbReference type="ARBA" id="ARBA00023054"/>
    </source>
</evidence>
<dbReference type="CDD" id="cd01242">
    <property type="entry name" value="PH_ROCK"/>
    <property type="match status" value="1"/>
</dbReference>
<evidence type="ECO:0000256" key="4">
    <source>
        <dbReference type="ARBA" id="ARBA00004245"/>
    </source>
</evidence>
<feature type="domain" description="AGC-kinase C-terminal" evidence="37">
    <location>
        <begin position="420"/>
        <end position="490"/>
    </location>
</feature>
<dbReference type="GO" id="GO:0005886">
    <property type="term" value="C:plasma membrane"/>
    <property type="evidence" value="ECO:0007669"/>
    <property type="project" value="UniProtKB-SubCell"/>
</dbReference>
<dbReference type="InterPro" id="IPR000719">
    <property type="entry name" value="Prot_kinase_dom"/>
</dbReference>
<dbReference type="GO" id="GO:0032956">
    <property type="term" value="P:regulation of actin cytoskeleton organization"/>
    <property type="evidence" value="ECO:0007669"/>
    <property type="project" value="InterPro"/>
</dbReference>
<dbReference type="GO" id="GO:0005524">
    <property type="term" value="F:ATP binding"/>
    <property type="evidence" value="ECO:0007669"/>
    <property type="project" value="UniProtKB-UniRule"/>
</dbReference>
<dbReference type="GO" id="GO:0007266">
    <property type="term" value="P:Rho protein signal transduction"/>
    <property type="evidence" value="ECO:0007669"/>
    <property type="project" value="UniProtKB-UniRule"/>
</dbReference>
<dbReference type="FunFam" id="1.20.5.730:FF:000001">
    <property type="entry name" value="rho-associated protein kinase 2"/>
    <property type="match status" value="1"/>
</dbReference>
<dbReference type="EMBL" id="NHOQ01002481">
    <property type="protein sequence ID" value="PWA16496.1"/>
    <property type="molecule type" value="Genomic_DNA"/>
</dbReference>
<evidence type="ECO:0000256" key="1">
    <source>
        <dbReference type="ARBA" id="ARBA00001946"/>
    </source>
</evidence>
<keyword evidence="14 31" id="KW-0547">Nucleotide-binding</keyword>
<keyword evidence="18 31" id="KW-0067">ATP-binding</keyword>
<dbReference type="PROSITE" id="PS50003">
    <property type="entry name" value="PH_DOMAIN"/>
    <property type="match status" value="1"/>
</dbReference>
<dbReference type="InterPro" id="IPR017892">
    <property type="entry name" value="Pkinase_C"/>
</dbReference>
<dbReference type="InterPro" id="IPR015008">
    <property type="entry name" value="ROCK_Rho-bd_dom"/>
</dbReference>
<dbReference type="InterPro" id="IPR002219">
    <property type="entry name" value="PKC_DAG/PE"/>
</dbReference>
<dbReference type="Proteomes" id="UP000250572">
    <property type="component" value="Unassembled WGS sequence"/>
</dbReference>
<evidence type="ECO:0000256" key="19">
    <source>
        <dbReference type="ARBA" id="ARBA00022842"/>
    </source>
</evidence>
<dbReference type="Pfam" id="PF25346">
    <property type="entry name" value="PH_MRCK"/>
    <property type="match status" value="1"/>
</dbReference>
<dbReference type="PANTHER" id="PTHR22988">
    <property type="entry name" value="MYOTONIC DYSTROPHY S/T KINASE-RELATED"/>
    <property type="match status" value="1"/>
</dbReference>
<comment type="similarity">
    <text evidence="5">Belongs to the protein kinase superfamily. AGC Ser/Thr protein kinase family.</text>
</comment>
<dbReference type="CDD" id="cd05596">
    <property type="entry name" value="STKc_ROCK"/>
    <property type="match status" value="1"/>
</dbReference>
<keyword evidence="12" id="KW-0808">Transferase</keyword>
<feature type="domain" description="RhoBD" evidence="38">
    <location>
        <begin position="1086"/>
        <end position="1154"/>
    </location>
</feature>
<dbReference type="GO" id="GO:0008270">
    <property type="term" value="F:zinc ion binding"/>
    <property type="evidence" value="ECO:0007669"/>
    <property type="project" value="UniProtKB-KW"/>
</dbReference>
<evidence type="ECO:0000256" key="21">
    <source>
        <dbReference type="ARBA" id="ARBA00023108"/>
    </source>
</evidence>
<evidence type="ECO:0000256" key="15">
    <source>
        <dbReference type="ARBA" id="ARBA00022771"/>
    </source>
</evidence>
<dbReference type="SMART" id="SM00220">
    <property type="entry name" value="S_TKc"/>
    <property type="match status" value="1"/>
</dbReference>
<dbReference type="Pfam" id="PF08912">
    <property type="entry name" value="Rho_Binding"/>
    <property type="match status" value="1"/>
</dbReference>
<dbReference type="GO" id="GO:0000281">
    <property type="term" value="P:mitotic cytokinesis"/>
    <property type="evidence" value="ECO:0007669"/>
    <property type="project" value="TreeGrafter"/>
</dbReference>
<dbReference type="InterPro" id="IPR050839">
    <property type="entry name" value="Rho-assoc_Ser/Thr_Kinase"/>
</dbReference>
<feature type="domain" description="PH" evidence="34">
    <location>
        <begin position="1261"/>
        <end position="1491"/>
    </location>
</feature>
<evidence type="ECO:0000256" key="29">
    <source>
        <dbReference type="ARBA" id="ARBA00048679"/>
    </source>
</evidence>
<evidence type="ECO:0000259" key="38">
    <source>
        <dbReference type="PROSITE" id="PS51859"/>
    </source>
</evidence>
<keyword evidence="13" id="KW-0479">Metal-binding</keyword>
<dbReference type="EC" id="2.7.11.1" evidence="6"/>
<evidence type="ECO:0000256" key="24">
    <source>
        <dbReference type="ARBA" id="ARBA00023242"/>
    </source>
</evidence>
<keyword evidence="9" id="KW-0963">Cytoplasm</keyword>
<dbReference type="Gene3D" id="1.20.5.730">
    <property type="entry name" value="Single helix bin"/>
    <property type="match status" value="1"/>
</dbReference>
<dbReference type="GO" id="GO:0048598">
    <property type="term" value="P:embryonic morphogenesis"/>
    <property type="evidence" value="ECO:0007669"/>
    <property type="project" value="TreeGrafter"/>
</dbReference>
<feature type="compositionally biased region" description="Basic and acidic residues" evidence="33">
    <location>
        <begin position="747"/>
        <end position="765"/>
    </location>
</feature>
<gene>
    <name evidence="39" type="ORF">CCH79_00004714</name>
</gene>
<keyword evidence="19" id="KW-0460">Magnesium</keyword>
<dbReference type="InterPro" id="IPR001849">
    <property type="entry name" value="PH_domain"/>
</dbReference>
<dbReference type="Gene3D" id="3.30.200.20">
    <property type="entry name" value="Phosphorylase Kinase, domain 1"/>
    <property type="match status" value="1"/>
</dbReference>
<feature type="region of interest" description="Disordered" evidence="33">
    <location>
        <begin position="1493"/>
        <end position="1533"/>
    </location>
</feature>
<comment type="catalytic activity">
    <reaction evidence="28">
        <text>L-threonyl-[protein] + ATP = O-phospho-L-threonyl-[protein] + ADP + H(+)</text>
        <dbReference type="Rhea" id="RHEA:46608"/>
        <dbReference type="Rhea" id="RHEA-COMP:11060"/>
        <dbReference type="Rhea" id="RHEA-COMP:11605"/>
        <dbReference type="ChEBI" id="CHEBI:15378"/>
        <dbReference type="ChEBI" id="CHEBI:30013"/>
        <dbReference type="ChEBI" id="CHEBI:30616"/>
        <dbReference type="ChEBI" id="CHEBI:61977"/>
        <dbReference type="ChEBI" id="CHEBI:456216"/>
        <dbReference type="EC" id="2.7.11.1"/>
    </reaction>
</comment>
<evidence type="ECO:0000313" key="40">
    <source>
        <dbReference type="Proteomes" id="UP000250572"/>
    </source>
</evidence>
<dbReference type="GO" id="GO:0031267">
    <property type="term" value="F:small GTPase binding"/>
    <property type="evidence" value="ECO:0007669"/>
    <property type="project" value="InterPro"/>
</dbReference>
<keyword evidence="16" id="KW-0418">Kinase</keyword>
<feature type="region of interest" description="Disordered" evidence="33">
    <location>
        <begin position="735"/>
        <end position="765"/>
    </location>
</feature>
<evidence type="ECO:0000256" key="2">
    <source>
        <dbReference type="ARBA" id="ARBA00004123"/>
    </source>
</evidence>
<dbReference type="Pfam" id="PF00069">
    <property type="entry name" value="Pkinase"/>
    <property type="match status" value="1"/>
</dbReference>
<dbReference type="Gene3D" id="1.20.5.340">
    <property type="match status" value="1"/>
</dbReference>
<name>A0A315UZE1_GAMAF</name>
<evidence type="ECO:0000256" key="10">
    <source>
        <dbReference type="ARBA" id="ARBA00022527"/>
    </source>
</evidence>
<dbReference type="GO" id="GO:0031032">
    <property type="term" value="P:actomyosin structure organization"/>
    <property type="evidence" value="ECO:0007669"/>
    <property type="project" value="TreeGrafter"/>
</dbReference>
<comment type="catalytic activity">
    <reaction evidence="29">
        <text>L-seryl-[protein] + ATP = O-phospho-L-seryl-[protein] + ADP + H(+)</text>
        <dbReference type="Rhea" id="RHEA:17989"/>
        <dbReference type="Rhea" id="RHEA-COMP:9863"/>
        <dbReference type="Rhea" id="RHEA-COMP:11604"/>
        <dbReference type="ChEBI" id="CHEBI:15378"/>
        <dbReference type="ChEBI" id="CHEBI:29999"/>
        <dbReference type="ChEBI" id="CHEBI:30616"/>
        <dbReference type="ChEBI" id="CHEBI:83421"/>
        <dbReference type="ChEBI" id="CHEBI:456216"/>
        <dbReference type="EC" id="2.7.11.1"/>
    </reaction>
</comment>
<evidence type="ECO:0000256" key="32">
    <source>
        <dbReference type="SAM" id="Coils"/>
    </source>
</evidence>
<evidence type="ECO:0000256" key="13">
    <source>
        <dbReference type="ARBA" id="ARBA00022723"/>
    </source>
</evidence>
<dbReference type="GO" id="GO:0072518">
    <property type="term" value="F:Rho-dependent protein serine/threonine kinase activity"/>
    <property type="evidence" value="ECO:0007669"/>
    <property type="project" value="TreeGrafter"/>
</dbReference>
<dbReference type="Gene3D" id="2.30.29.30">
    <property type="entry name" value="Pleckstrin-homology domain (PH domain)/Phosphotyrosine-binding domain (PTB)"/>
    <property type="match status" value="2"/>
</dbReference>
<dbReference type="SMART" id="SM00233">
    <property type="entry name" value="PH"/>
    <property type="match status" value="1"/>
</dbReference>
<dbReference type="InterPro" id="IPR046349">
    <property type="entry name" value="C1-like_sf"/>
</dbReference>
<dbReference type="GO" id="GO:0030866">
    <property type="term" value="P:cortical actin cytoskeleton organization"/>
    <property type="evidence" value="ECO:0007669"/>
    <property type="project" value="TreeGrafter"/>
</dbReference>
<keyword evidence="24" id="KW-0539">Nucleus</keyword>
<comment type="subcellular location">
    <subcellularLocation>
        <location evidence="3">Cell membrane</location>
        <topology evidence="3">Peripheral membrane protein</topology>
    </subcellularLocation>
    <subcellularLocation>
        <location evidence="4">Cytoplasm</location>
        <location evidence="4">Cytoskeleton</location>
    </subcellularLocation>
    <subcellularLocation>
        <location evidence="2">Nucleus</location>
    </subcellularLocation>
</comment>
<comment type="caution">
    <text evidence="39">The sequence shown here is derived from an EMBL/GenBank/DDBJ whole genome shotgun (WGS) entry which is preliminary data.</text>
</comment>
<keyword evidence="17" id="KW-0862">Zinc</keyword>
<dbReference type="CDD" id="cd11638">
    <property type="entry name" value="HR1_ROCK2"/>
    <property type="match status" value="1"/>
</dbReference>
<dbReference type="FunFam" id="1.20.5.340:FF:000016">
    <property type="entry name" value="Rho-associated protein kinase 2"/>
    <property type="match status" value="1"/>
</dbReference>
<dbReference type="GO" id="GO:0005813">
    <property type="term" value="C:centrosome"/>
    <property type="evidence" value="ECO:0007669"/>
    <property type="project" value="TreeGrafter"/>
</dbReference>
<feature type="binding site" evidence="31">
    <location>
        <position position="186"/>
    </location>
    <ligand>
        <name>ATP</name>
        <dbReference type="ChEBI" id="CHEBI:30616"/>
    </ligand>
</feature>
<dbReference type="FunFam" id="1.10.510.10:FF:000047">
    <property type="entry name" value="Rho-associated protein kinase 1"/>
    <property type="match status" value="1"/>
</dbReference>
<keyword evidence="23" id="KW-0206">Cytoskeleton</keyword>
<evidence type="ECO:0000256" key="6">
    <source>
        <dbReference type="ARBA" id="ARBA00012513"/>
    </source>
</evidence>
<evidence type="ECO:0000256" key="30">
    <source>
        <dbReference type="PROSITE-ProRule" id="PRU01206"/>
    </source>
</evidence>
<dbReference type="FunFam" id="3.30.200.20:FF:000072">
    <property type="entry name" value="Rho-associated protein kinase 2"/>
    <property type="match status" value="1"/>
</dbReference>
<dbReference type="InterPro" id="IPR057529">
    <property type="entry name" value="MRCK/ROCK_PH"/>
</dbReference>
<dbReference type="PROSITE" id="PS50081">
    <property type="entry name" value="ZF_DAG_PE_2"/>
    <property type="match status" value="1"/>
</dbReference>
<dbReference type="InterPro" id="IPR017441">
    <property type="entry name" value="Protein_kinase_ATP_BS"/>
</dbReference>
<protein>
    <recommendedName>
        <fullName evidence="7">Rho-associated protein kinase 2</fullName>
        <ecNumber evidence="6">2.7.11.1</ecNumber>
    </recommendedName>
    <alternativeName>
        <fullName evidence="26">Rho-associated, coiled-coil-containing protein kinase 2</fullName>
    </alternativeName>
    <alternativeName>
        <fullName evidence="27">Rho-associated, coiled-coil-containing protein kinase II</fullName>
    </alternativeName>
    <alternativeName>
        <fullName evidence="25">p164 ROCK-2</fullName>
    </alternativeName>
</protein>
<evidence type="ECO:0000256" key="28">
    <source>
        <dbReference type="ARBA" id="ARBA00047899"/>
    </source>
</evidence>
<evidence type="ECO:0000256" key="14">
    <source>
        <dbReference type="ARBA" id="ARBA00022741"/>
    </source>
</evidence>
<evidence type="ECO:0000313" key="39">
    <source>
        <dbReference type="EMBL" id="PWA16496.1"/>
    </source>
</evidence>
<feature type="compositionally biased region" description="Low complexity" evidence="33">
    <location>
        <begin position="1506"/>
        <end position="1518"/>
    </location>
</feature>
<dbReference type="FunFam" id="2.30.29.30:FF:000033">
    <property type="entry name" value="Rho-associated protein kinase 2"/>
    <property type="match status" value="1"/>
</dbReference>
<dbReference type="Gene3D" id="3.30.60.20">
    <property type="match status" value="1"/>
</dbReference>
<evidence type="ECO:0000256" key="11">
    <source>
        <dbReference type="ARBA" id="ARBA00022553"/>
    </source>
</evidence>